<gene>
    <name evidence="1" type="ORF">LOK49_LG07G00790</name>
</gene>
<proteinExistence type="predicted"/>
<protein>
    <submittedName>
        <fullName evidence="1">Uncharacterized protein</fullName>
    </submittedName>
</protein>
<accession>A0ACC0H4V4</accession>
<dbReference type="EMBL" id="CM045764">
    <property type="protein sequence ID" value="KAI8007807.1"/>
    <property type="molecule type" value="Genomic_DNA"/>
</dbReference>
<keyword evidence="2" id="KW-1185">Reference proteome</keyword>
<reference evidence="1 2" key="1">
    <citation type="journal article" date="2022" name="Plant J.">
        <title>Chromosome-level genome of Camellia lanceoleosa provides a valuable resource for understanding genome evolution and self-incompatibility.</title>
        <authorList>
            <person name="Gong W."/>
            <person name="Xiao S."/>
            <person name="Wang L."/>
            <person name="Liao Z."/>
            <person name="Chang Y."/>
            <person name="Mo W."/>
            <person name="Hu G."/>
            <person name="Li W."/>
            <person name="Zhao G."/>
            <person name="Zhu H."/>
            <person name="Hu X."/>
            <person name="Ji K."/>
            <person name="Xiang X."/>
            <person name="Song Q."/>
            <person name="Yuan D."/>
            <person name="Jin S."/>
            <person name="Zhang L."/>
        </authorList>
    </citation>
    <scope>NUCLEOTIDE SEQUENCE [LARGE SCALE GENOMIC DNA]</scope>
    <source>
        <strain evidence="1">SQ_2022a</strain>
    </source>
</reference>
<evidence type="ECO:0000313" key="2">
    <source>
        <dbReference type="Proteomes" id="UP001060215"/>
    </source>
</evidence>
<name>A0ACC0H4V4_9ERIC</name>
<sequence length="329" mass="36711">MEAETERSRASWSSKRRKPLSDSSNLVIPTSTILRKLSSSLSATPQFPKPKPNSKPYVSSSATKPDTKSHTSSIGSSNFKENAPNPTNIPQPPTPPPPLLSITNSGNGSEDVFDPLVVYSRRQTSRKTKDKGTPVAVPYTISPLQKTKGNVNADTVPLTYPVLKKSKDKGKAAVVPFTSYLVEKTRDERKEIATPHSLFPLRKTKDNGKAVSMPINFPSLVNTKNQRKKIDAPLSCPPLPRTKKIRNEFNQAGDIGISKSCTVPHPKCKKKRCRLMPEQDVSKHNLPPEFIEQQRAYFKEIDEFELPEEEISESELDEAETRNTFQDMK</sequence>
<organism evidence="1 2">
    <name type="scientific">Camellia lanceoleosa</name>
    <dbReference type="NCBI Taxonomy" id="1840588"/>
    <lineage>
        <taxon>Eukaryota</taxon>
        <taxon>Viridiplantae</taxon>
        <taxon>Streptophyta</taxon>
        <taxon>Embryophyta</taxon>
        <taxon>Tracheophyta</taxon>
        <taxon>Spermatophyta</taxon>
        <taxon>Magnoliopsida</taxon>
        <taxon>eudicotyledons</taxon>
        <taxon>Gunneridae</taxon>
        <taxon>Pentapetalae</taxon>
        <taxon>asterids</taxon>
        <taxon>Ericales</taxon>
        <taxon>Theaceae</taxon>
        <taxon>Camellia</taxon>
    </lineage>
</organism>
<comment type="caution">
    <text evidence="1">The sequence shown here is derived from an EMBL/GenBank/DDBJ whole genome shotgun (WGS) entry which is preliminary data.</text>
</comment>
<evidence type="ECO:0000313" key="1">
    <source>
        <dbReference type="EMBL" id="KAI8007807.1"/>
    </source>
</evidence>
<dbReference type="Proteomes" id="UP001060215">
    <property type="component" value="Chromosome 7"/>
</dbReference>